<sequence length="474" mass="53556">MTDCARPHCIAADGGLRGLLTANRMMPGPGIHVCEGDTIRVRVHNKMENSESVTLHWHGVLQEGTPYMDGVAMVTQCPIPPHTAFTYVFKADTPGTHFWHAHSGLQRGDGLYGNLVIRRFPDREPHILLYDYDLPQHTLVVHDWWNRDIASTFAQHHHSDGTNKPDSLLINGKGLFHEIQNKETGENSTTPREVFEVVQGSRYRFRVASNGIMNCPIKISVDDHLMQIVASDGYSVEPVEVQYFNIFAGERFDFILTANQSVGNYLLRAQGELDCGPLFKNAQQTAILHYSGASRDSHYWIPPPSLNGKGLNPINRRGSDAEITVHHLKSVAKEDRDDLSLKRIPDHKIVLAMDFTVINNPRFHDKDFYSVDQFPIGNKNLQTPQINNITNMFPPSPALTQLDRISKDMFCNNETLRDRDCAEDLCECVHFYHVNLGDVVELILVDQGHIWDTANHPTHLHGHGFRVIAMDKVN</sequence>
<dbReference type="GO" id="GO:0016491">
    <property type="term" value="F:oxidoreductase activity"/>
    <property type="evidence" value="ECO:0007669"/>
    <property type="project" value="UniProtKB-KW"/>
</dbReference>
<evidence type="ECO:0000256" key="2">
    <source>
        <dbReference type="ARBA" id="ARBA00022723"/>
    </source>
</evidence>
<dbReference type="InterPro" id="IPR001117">
    <property type="entry name" value="Cu-oxidase_2nd"/>
</dbReference>
<dbReference type="GO" id="GO:0005886">
    <property type="term" value="C:plasma membrane"/>
    <property type="evidence" value="ECO:0007669"/>
    <property type="project" value="TreeGrafter"/>
</dbReference>
<evidence type="ECO:0000256" key="1">
    <source>
        <dbReference type="ARBA" id="ARBA00010609"/>
    </source>
</evidence>
<keyword evidence="2" id="KW-0479">Metal-binding</keyword>
<evidence type="ECO:0000256" key="4">
    <source>
        <dbReference type="ARBA" id="ARBA00023008"/>
    </source>
</evidence>
<dbReference type="InterPro" id="IPR045087">
    <property type="entry name" value="Cu-oxidase_fam"/>
</dbReference>
<keyword evidence="4" id="KW-0186">Copper</keyword>
<dbReference type="InterPro" id="IPR008972">
    <property type="entry name" value="Cupredoxin"/>
</dbReference>
<evidence type="ECO:0000313" key="8">
    <source>
        <dbReference type="EMBL" id="GFO06483.1"/>
    </source>
</evidence>
<comment type="caution">
    <text evidence="8">The sequence shown here is derived from an EMBL/GenBank/DDBJ whole genome shotgun (WGS) entry which is preliminary data.</text>
</comment>
<dbReference type="FunFam" id="2.60.40.420:FF:000045">
    <property type="entry name" value="Laccase 2"/>
    <property type="match status" value="1"/>
</dbReference>
<evidence type="ECO:0000259" key="6">
    <source>
        <dbReference type="Pfam" id="PF07731"/>
    </source>
</evidence>
<organism evidence="8 9">
    <name type="scientific">Plakobranchus ocellatus</name>
    <dbReference type="NCBI Taxonomy" id="259542"/>
    <lineage>
        <taxon>Eukaryota</taxon>
        <taxon>Metazoa</taxon>
        <taxon>Spiralia</taxon>
        <taxon>Lophotrochozoa</taxon>
        <taxon>Mollusca</taxon>
        <taxon>Gastropoda</taxon>
        <taxon>Heterobranchia</taxon>
        <taxon>Euthyneura</taxon>
        <taxon>Panpulmonata</taxon>
        <taxon>Sacoglossa</taxon>
        <taxon>Placobranchoidea</taxon>
        <taxon>Plakobranchidae</taxon>
        <taxon>Plakobranchus</taxon>
    </lineage>
</organism>
<dbReference type="SUPFAM" id="SSF49503">
    <property type="entry name" value="Cupredoxins"/>
    <property type="match status" value="3"/>
</dbReference>
<protein>
    <submittedName>
        <fullName evidence="8">Multicopper oxidase</fullName>
    </submittedName>
</protein>
<dbReference type="EMBL" id="BLXT01003775">
    <property type="protein sequence ID" value="GFO06483.1"/>
    <property type="molecule type" value="Genomic_DNA"/>
</dbReference>
<evidence type="ECO:0000256" key="3">
    <source>
        <dbReference type="ARBA" id="ARBA00023002"/>
    </source>
</evidence>
<dbReference type="PANTHER" id="PTHR11709:SF394">
    <property type="entry name" value="FI03373P-RELATED"/>
    <property type="match status" value="1"/>
</dbReference>
<dbReference type="AlphaFoldDB" id="A0AAV4AI53"/>
<evidence type="ECO:0000259" key="7">
    <source>
        <dbReference type="Pfam" id="PF07732"/>
    </source>
</evidence>
<feature type="domain" description="Plastocyanin-like" evidence="5">
    <location>
        <begin position="137"/>
        <end position="293"/>
    </location>
</feature>
<dbReference type="GO" id="GO:0005507">
    <property type="term" value="F:copper ion binding"/>
    <property type="evidence" value="ECO:0007669"/>
    <property type="project" value="InterPro"/>
</dbReference>
<keyword evidence="9" id="KW-1185">Reference proteome</keyword>
<accession>A0AAV4AI53</accession>
<dbReference type="Pfam" id="PF00394">
    <property type="entry name" value="Cu-oxidase"/>
    <property type="match status" value="1"/>
</dbReference>
<dbReference type="PANTHER" id="PTHR11709">
    <property type="entry name" value="MULTI-COPPER OXIDASE"/>
    <property type="match status" value="1"/>
</dbReference>
<comment type="similarity">
    <text evidence="1">Belongs to the multicopper oxidase family.</text>
</comment>
<keyword evidence="3" id="KW-0560">Oxidoreductase</keyword>
<feature type="domain" description="Plastocyanin-like" evidence="7">
    <location>
        <begin position="12"/>
        <end position="119"/>
    </location>
</feature>
<dbReference type="Gene3D" id="2.60.40.420">
    <property type="entry name" value="Cupredoxins - blue copper proteins"/>
    <property type="match status" value="3"/>
</dbReference>
<reference evidence="8 9" key="1">
    <citation type="journal article" date="2021" name="Elife">
        <title>Chloroplast acquisition without the gene transfer in kleptoplastic sea slugs, Plakobranchus ocellatus.</title>
        <authorList>
            <person name="Maeda T."/>
            <person name="Takahashi S."/>
            <person name="Yoshida T."/>
            <person name="Shimamura S."/>
            <person name="Takaki Y."/>
            <person name="Nagai Y."/>
            <person name="Toyoda A."/>
            <person name="Suzuki Y."/>
            <person name="Arimoto A."/>
            <person name="Ishii H."/>
            <person name="Satoh N."/>
            <person name="Nishiyama T."/>
            <person name="Hasebe M."/>
            <person name="Maruyama T."/>
            <person name="Minagawa J."/>
            <person name="Obokata J."/>
            <person name="Shigenobu S."/>
        </authorList>
    </citation>
    <scope>NUCLEOTIDE SEQUENCE [LARGE SCALE GENOMIC DNA]</scope>
</reference>
<dbReference type="CDD" id="cd13884">
    <property type="entry name" value="CuRO_2_tcLCC_insect_like"/>
    <property type="match status" value="1"/>
</dbReference>
<evidence type="ECO:0000259" key="5">
    <source>
        <dbReference type="Pfam" id="PF00394"/>
    </source>
</evidence>
<dbReference type="Pfam" id="PF07731">
    <property type="entry name" value="Cu-oxidase_2"/>
    <property type="match status" value="1"/>
</dbReference>
<dbReference type="Pfam" id="PF07732">
    <property type="entry name" value="Cu-oxidase_3"/>
    <property type="match status" value="1"/>
</dbReference>
<dbReference type="InterPro" id="IPR011707">
    <property type="entry name" value="Cu-oxidase-like_N"/>
</dbReference>
<gene>
    <name evidence="8" type="ORF">PoB_003298800</name>
</gene>
<feature type="domain" description="Plastocyanin-like" evidence="6">
    <location>
        <begin position="397"/>
        <end position="472"/>
    </location>
</feature>
<name>A0AAV4AI53_9GAST</name>
<dbReference type="Proteomes" id="UP000735302">
    <property type="component" value="Unassembled WGS sequence"/>
</dbReference>
<evidence type="ECO:0000313" key="9">
    <source>
        <dbReference type="Proteomes" id="UP000735302"/>
    </source>
</evidence>
<dbReference type="GO" id="GO:0006826">
    <property type="term" value="P:iron ion transport"/>
    <property type="evidence" value="ECO:0007669"/>
    <property type="project" value="TreeGrafter"/>
</dbReference>
<dbReference type="CDD" id="cd13858">
    <property type="entry name" value="CuRO_1_tcLCC2_insect_like"/>
    <property type="match status" value="1"/>
</dbReference>
<proteinExistence type="inferred from homology"/>
<dbReference type="InterPro" id="IPR011706">
    <property type="entry name" value="Cu-oxidase_C"/>
</dbReference>